<sequence>MARVIRKRQRIPNSPKWFCSLFWSAFRTRLS</sequence>
<name>A0AAI9YNT8_9PEZI</name>
<evidence type="ECO:0000313" key="1">
    <source>
        <dbReference type="EMBL" id="KAK1517935.1"/>
    </source>
</evidence>
<dbReference type="RefSeq" id="XP_060309284.1">
    <property type="nucleotide sequence ID" value="XM_060460341.1"/>
</dbReference>
<dbReference type="Proteomes" id="UP001240678">
    <property type="component" value="Unassembled WGS sequence"/>
</dbReference>
<dbReference type="AlphaFoldDB" id="A0AAI9YNT8"/>
<dbReference type="EMBL" id="MOOE01000014">
    <property type="protein sequence ID" value="KAK1517935.1"/>
    <property type="molecule type" value="Genomic_DNA"/>
</dbReference>
<comment type="caution">
    <text evidence="1">The sequence shown here is derived from an EMBL/GenBank/DDBJ whole genome shotgun (WGS) entry which is preliminary data.</text>
</comment>
<keyword evidence="2" id="KW-1185">Reference proteome</keyword>
<dbReference type="GeneID" id="85343888"/>
<proteinExistence type="predicted"/>
<gene>
    <name evidence="1" type="ORF">CCOS01_12192</name>
</gene>
<reference evidence="1 2" key="1">
    <citation type="submission" date="2016-10" db="EMBL/GenBank/DDBJ databases">
        <title>The genome sequence of Colletotrichum fioriniae PJ7.</title>
        <authorList>
            <person name="Baroncelli R."/>
        </authorList>
    </citation>
    <scope>NUCLEOTIDE SEQUENCE [LARGE SCALE GENOMIC DNA]</scope>
    <source>
        <strain evidence="1 2">IMI 309622</strain>
    </source>
</reference>
<accession>A0AAI9YNT8</accession>
<protein>
    <submittedName>
        <fullName evidence="1">Uncharacterized protein</fullName>
    </submittedName>
</protein>
<evidence type="ECO:0000313" key="2">
    <source>
        <dbReference type="Proteomes" id="UP001240678"/>
    </source>
</evidence>
<organism evidence="1 2">
    <name type="scientific">Colletotrichum costaricense</name>
    <dbReference type="NCBI Taxonomy" id="1209916"/>
    <lineage>
        <taxon>Eukaryota</taxon>
        <taxon>Fungi</taxon>
        <taxon>Dikarya</taxon>
        <taxon>Ascomycota</taxon>
        <taxon>Pezizomycotina</taxon>
        <taxon>Sordariomycetes</taxon>
        <taxon>Hypocreomycetidae</taxon>
        <taxon>Glomerellales</taxon>
        <taxon>Glomerellaceae</taxon>
        <taxon>Colletotrichum</taxon>
        <taxon>Colletotrichum acutatum species complex</taxon>
    </lineage>
</organism>